<dbReference type="Proteomes" id="UP000290572">
    <property type="component" value="Unassembled WGS sequence"/>
</dbReference>
<name>A0A498NLM1_LABRO</name>
<keyword evidence="3" id="KW-1185">Reference proteome</keyword>
<dbReference type="PANTHER" id="PTHR33053">
    <property type="entry name" value="PROTEIN, PUTATIVE-RELATED"/>
    <property type="match status" value="1"/>
</dbReference>
<feature type="region of interest" description="Disordered" evidence="1">
    <location>
        <begin position="25"/>
        <end position="44"/>
    </location>
</feature>
<protein>
    <submittedName>
        <fullName evidence="2">Transposase domain-containing protein</fullName>
    </submittedName>
</protein>
<dbReference type="AlphaFoldDB" id="A0A498NLM1"/>
<accession>A0A498NLM1</accession>
<reference evidence="2 3" key="1">
    <citation type="submission" date="2018-03" db="EMBL/GenBank/DDBJ databases">
        <title>Draft genome sequence of Rohu Carp (Labeo rohita).</title>
        <authorList>
            <person name="Das P."/>
            <person name="Kushwaha B."/>
            <person name="Joshi C.G."/>
            <person name="Kumar D."/>
            <person name="Nagpure N.S."/>
            <person name="Sahoo L."/>
            <person name="Das S.P."/>
            <person name="Bit A."/>
            <person name="Patnaik S."/>
            <person name="Meher P.K."/>
            <person name="Jayasankar P."/>
            <person name="Koringa P.G."/>
            <person name="Patel N.V."/>
            <person name="Hinsu A.T."/>
            <person name="Kumar R."/>
            <person name="Pandey M."/>
            <person name="Agarwal S."/>
            <person name="Srivastava S."/>
            <person name="Singh M."/>
            <person name="Iquebal M.A."/>
            <person name="Jaiswal S."/>
            <person name="Angadi U.B."/>
            <person name="Kumar N."/>
            <person name="Raza M."/>
            <person name="Shah T.M."/>
            <person name="Rai A."/>
            <person name="Jena J.K."/>
        </authorList>
    </citation>
    <scope>NUCLEOTIDE SEQUENCE [LARGE SCALE GENOMIC DNA]</scope>
    <source>
        <strain evidence="2">DASCIFA01</strain>
        <tissue evidence="2">Testis</tissue>
    </source>
</reference>
<dbReference type="Gene3D" id="3.40.50.300">
    <property type="entry name" value="P-loop containing nucleotide triphosphate hydrolases"/>
    <property type="match status" value="1"/>
</dbReference>
<evidence type="ECO:0000256" key="1">
    <source>
        <dbReference type="SAM" id="MobiDB-lite"/>
    </source>
</evidence>
<comment type="caution">
    <text evidence="2">The sequence shown here is derived from an EMBL/GenBank/DDBJ whole genome shotgun (WGS) entry which is preliminary data.</text>
</comment>
<dbReference type="InterPro" id="IPR027417">
    <property type="entry name" value="P-loop_NTPase"/>
</dbReference>
<dbReference type="EMBL" id="QBIY01011357">
    <property type="protein sequence ID" value="RXN32666.1"/>
    <property type="molecule type" value="Genomic_DNA"/>
</dbReference>
<evidence type="ECO:0000313" key="3">
    <source>
        <dbReference type="Proteomes" id="UP000290572"/>
    </source>
</evidence>
<sequence length="679" mass="77667">MTFKDRKRQYNRVWAKVSRARKTAATNDTNTSFEVGSTAESEGFSHNQQIEDENINMLSDTVLTSSESEADMAPTLKEELLEWASMFQVKHNAVDALLTVLKRHGHADLPQTARTLFDRSNKYEVINRDSVDIIKLNVSDQLSKHLSKYPTDVTDHLQSLDLSLNIDGLPLFKSSNLSLWPVLCSINLTPACVFPLCLSTAASKPKTPDFVHETIQELAELMQQGLIWKGKHLNIKLRCITCDAPAKAMVKCVKQFSGYYGCDRCTQRGSWEGRMTYPEVDNLNLRTDQSFRECWQPEHHQEEKISPFSVLPVDMVKSFPIDYMHQSCLGVMKKLLLMWTRGKTEYRMSSGDVACDYLCYVVLHFIEHNEVEVAPSKWLEWVNEDLYCYWPRSNAGVMVKKRAIPDKQLWAKYAVRIFSDTDSYDLARLRARKAQETSHVEDSDGNGGRKVIPPIRFRDSSHLKNDFNQTLTSLVPFKILYLCLLSGGSLGNSIRRMLSKIGENSLWAKYSYKGRKGKRPFQHLLINDVIIRACSKVYPQQKSQQVEEMIAVTLKHAPHREKAKTNAQGFHTKDSMETGKGTFHKCIMILFTCGDELEDLDQTIHKYLQNHADLQRLVTECGGKFHSFDNKTEDPDEADVVSERKDQIRLVLLGETRTKKKVPLEPETCLNLQLVQTLK</sequence>
<gene>
    <name evidence="2" type="ORF">ROHU_016108</name>
</gene>
<proteinExistence type="predicted"/>
<evidence type="ECO:0000313" key="2">
    <source>
        <dbReference type="EMBL" id="RXN32666.1"/>
    </source>
</evidence>
<organism evidence="2 3">
    <name type="scientific">Labeo rohita</name>
    <name type="common">Indian major carp</name>
    <name type="synonym">Cyprinus rohita</name>
    <dbReference type="NCBI Taxonomy" id="84645"/>
    <lineage>
        <taxon>Eukaryota</taxon>
        <taxon>Metazoa</taxon>
        <taxon>Chordata</taxon>
        <taxon>Craniata</taxon>
        <taxon>Vertebrata</taxon>
        <taxon>Euteleostomi</taxon>
        <taxon>Actinopterygii</taxon>
        <taxon>Neopterygii</taxon>
        <taxon>Teleostei</taxon>
        <taxon>Ostariophysi</taxon>
        <taxon>Cypriniformes</taxon>
        <taxon>Cyprinidae</taxon>
        <taxon>Labeoninae</taxon>
        <taxon>Labeonini</taxon>
        <taxon>Labeo</taxon>
    </lineage>
</organism>
<dbReference type="PANTHER" id="PTHR33053:SF26">
    <property type="entry name" value="TRANSPOSASE DOMAIN-CONTAINING PROTEIN"/>
    <property type="match status" value="1"/>
</dbReference>
<dbReference type="STRING" id="84645.A0A498NLM1"/>